<dbReference type="PANTHER" id="PTHR37544:SF3">
    <property type="entry name" value="SPRAY"/>
    <property type="match status" value="1"/>
</dbReference>
<comment type="caution">
    <text evidence="3">The sequence shown here is derived from an EMBL/GenBank/DDBJ whole genome shotgun (WGS) entry which is preliminary data.</text>
</comment>
<proteinExistence type="predicted"/>
<dbReference type="AlphaFoldDB" id="A0AAD7K0H7"/>
<feature type="compositionally biased region" description="Polar residues" evidence="1">
    <location>
        <begin position="697"/>
        <end position="706"/>
    </location>
</feature>
<organism evidence="3 4">
    <name type="scientific">Mycena maculata</name>
    <dbReference type="NCBI Taxonomy" id="230809"/>
    <lineage>
        <taxon>Eukaryota</taxon>
        <taxon>Fungi</taxon>
        <taxon>Dikarya</taxon>
        <taxon>Basidiomycota</taxon>
        <taxon>Agaricomycotina</taxon>
        <taxon>Agaricomycetes</taxon>
        <taxon>Agaricomycetidae</taxon>
        <taxon>Agaricales</taxon>
        <taxon>Marasmiineae</taxon>
        <taxon>Mycenaceae</taxon>
        <taxon>Mycena</taxon>
    </lineage>
</organism>
<keyword evidence="2" id="KW-0812">Transmembrane</keyword>
<evidence type="ECO:0000256" key="1">
    <source>
        <dbReference type="SAM" id="MobiDB-lite"/>
    </source>
</evidence>
<name>A0AAD7K0H7_9AGAR</name>
<evidence type="ECO:0000313" key="3">
    <source>
        <dbReference type="EMBL" id="KAJ7774308.1"/>
    </source>
</evidence>
<gene>
    <name evidence="3" type="ORF">DFH07DRAFT_912857</name>
</gene>
<keyword evidence="4" id="KW-1185">Reference proteome</keyword>
<feature type="compositionally biased region" description="Polar residues" evidence="1">
    <location>
        <begin position="24"/>
        <end position="35"/>
    </location>
</feature>
<evidence type="ECO:0000256" key="2">
    <source>
        <dbReference type="SAM" id="Phobius"/>
    </source>
</evidence>
<feature type="transmembrane region" description="Helical" evidence="2">
    <location>
        <begin position="160"/>
        <end position="180"/>
    </location>
</feature>
<dbReference type="Proteomes" id="UP001215280">
    <property type="component" value="Unassembled WGS sequence"/>
</dbReference>
<feature type="transmembrane region" description="Helical" evidence="2">
    <location>
        <begin position="227"/>
        <end position="250"/>
    </location>
</feature>
<keyword evidence="2" id="KW-1133">Transmembrane helix</keyword>
<evidence type="ECO:0008006" key="5">
    <source>
        <dbReference type="Google" id="ProtNLM"/>
    </source>
</evidence>
<dbReference type="PANTHER" id="PTHR37544">
    <property type="entry name" value="SPRAY-RELATED"/>
    <property type="match status" value="1"/>
</dbReference>
<dbReference type="EMBL" id="JARJLG010000016">
    <property type="protein sequence ID" value="KAJ7774308.1"/>
    <property type="molecule type" value="Genomic_DNA"/>
</dbReference>
<accession>A0AAD7K0H7</accession>
<feature type="transmembrane region" description="Helical" evidence="2">
    <location>
        <begin position="567"/>
        <end position="588"/>
    </location>
</feature>
<dbReference type="InterPro" id="IPR021840">
    <property type="entry name" value="DUF3433"/>
</dbReference>
<feature type="compositionally biased region" description="Low complexity" evidence="1">
    <location>
        <begin position="10"/>
        <end position="23"/>
    </location>
</feature>
<feature type="region of interest" description="Disordered" evidence="1">
    <location>
        <begin position="1"/>
        <end position="81"/>
    </location>
</feature>
<evidence type="ECO:0000313" key="4">
    <source>
        <dbReference type="Proteomes" id="UP001215280"/>
    </source>
</evidence>
<sequence length="706" mass="76556">MASPAGEAKLSSSSSSDGSGSLSNTAAEGTSTNGVQPLPKGAMAIPSLAYHPPPSDNQYSARPPTPPATPSQRLLDPDPSHVQFASYPQAAQEKTAPLIEEEEEFPRGWVPPPLRGWYAITLIVVLICLAVALELALHFTNKNNGWKTHGDETNVTGFMHYVYTLPPVIVAAVIVALWTWTDIEIKKMQPYVDLVRGDAPPEKSLLLDYTRTNNFVVWTAAARNRHWVVTAASVMVLVTLLFQPLASALLTVKNTWTTLPDVTLNTISTVGLNQNPEFQDLTIFLTASGYASASVSYDLVQPPFIWESYTVTPFEIPTDLATNGTVVANTTAIQSNTNCIATPVTMTQVTLSDGTIGWNNSISSNGCDLEWSVDHTAENLFGTSTVDCGDPSTPPQFQPVVFWFFTYVPSAASSATLCNASILLWDAEVTLDLASGNLTNVDVLKPFNAETSPFASLSGNLTGAPLKGRAYNGINFTLTPPNNDKFVVARMNATQLTMPAAVFQAAVQSSQGLEGSFSADLFVNWSNDVYSTYLTLIAKAVYFLPNSEPITLQVKTFTLRLWFSPTAVHILAVLFLLLALSASVIHIFHRHERQGLNLLHQPGTIASAVSIGAETGMGQLLAQQRNTEEIHQALRDRKFRIDPYSMRIIMNDEEGYEKVGSPMDKRRSVFASMQGGRRSSRRFSRAPGSPGLPKSPRTPQSASGAV</sequence>
<dbReference type="Pfam" id="PF11915">
    <property type="entry name" value="DUF3433"/>
    <property type="match status" value="1"/>
</dbReference>
<keyword evidence="2" id="KW-0472">Membrane</keyword>
<protein>
    <recommendedName>
        <fullName evidence="5">Transmembrane protein</fullName>
    </recommendedName>
</protein>
<feature type="transmembrane region" description="Helical" evidence="2">
    <location>
        <begin position="117"/>
        <end position="140"/>
    </location>
</feature>
<feature type="region of interest" description="Disordered" evidence="1">
    <location>
        <begin position="671"/>
        <end position="706"/>
    </location>
</feature>
<reference evidence="3" key="1">
    <citation type="submission" date="2023-03" db="EMBL/GenBank/DDBJ databases">
        <title>Massive genome expansion in bonnet fungi (Mycena s.s.) driven by repeated elements and novel gene families across ecological guilds.</title>
        <authorList>
            <consortium name="Lawrence Berkeley National Laboratory"/>
            <person name="Harder C.B."/>
            <person name="Miyauchi S."/>
            <person name="Viragh M."/>
            <person name="Kuo A."/>
            <person name="Thoen E."/>
            <person name="Andreopoulos B."/>
            <person name="Lu D."/>
            <person name="Skrede I."/>
            <person name="Drula E."/>
            <person name="Henrissat B."/>
            <person name="Morin E."/>
            <person name="Kohler A."/>
            <person name="Barry K."/>
            <person name="LaButti K."/>
            <person name="Morin E."/>
            <person name="Salamov A."/>
            <person name="Lipzen A."/>
            <person name="Mereny Z."/>
            <person name="Hegedus B."/>
            <person name="Baldrian P."/>
            <person name="Stursova M."/>
            <person name="Weitz H."/>
            <person name="Taylor A."/>
            <person name="Grigoriev I.V."/>
            <person name="Nagy L.G."/>
            <person name="Martin F."/>
            <person name="Kauserud H."/>
        </authorList>
    </citation>
    <scope>NUCLEOTIDE SEQUENCE</scope>
    <source>
        <strain evidence="3">CBHHK188m</strain>
    </source>
</reference>